<dbReference type="Proteomes" id="UP000492821">
    <property type="component" value="Unassembled WGS sequence"/>
</dbReference>
<proteinExistence type="predicted"/>
<feature type="region of interest" description="Disordered" evidence="1">
    <location>
        <begin position="37"/>
        <end position="58"/>
    </location>
</feature>
<keyword evidence="3" id="KW-1185">Reference proteome</keyword>
<evidence type="ECO:0000313" key="3">
    <source>
        <dbReference type="Proteomes" id="UP000492821"/>
    </source>
</evidence>
<reference evidence="4" key="2">
    <citation type="submission" date="2020-10" db="UniProtKB">
        <authorList>
            <consortium name="WormBaseParasite"/>
        </authorList>
    </citation>
    <scope>IDENTIFICATION</scope>
</reference>
<dbReference type="WBParaSite" id="Pan_g15430.t1">
    <property type="protein sequence ID" value="Pan_g15430.t1"/>
    <property type="gene ID" value="Pan_g15430"/>
</dbReference>
<accession>A0A7E4V2H2</accession>
<dbReference type="AlphaFoldDB" id="A0A7E4V2H2"/>
<feature type="signal peptide" evidence="2">
    <location>
        <begin position="1"/>
        <end position="21"/>
    </location>
</feature>
<keyword evidence="2" id="KW-0732">Signal</keyword>
<protein>
    <submittedName>
        <fullName evidence="4">Secreted protein</fullName>
    </submittedName>
</protein>
<name>A0A7E4V2H2_PANRE</name>
<sequence length="224" mass="24313">MVRHFFTLVFYCLLHIYLTNGCLPTNEAGRGGGEVPIPTTRISITTPTTTPTTTLATTTEPRCTNRTNLAYLFEHDDVELAMETYGAVDSTNECLLCDNGRVRYYASAANETPHSTTPLESAGSVSARTCPNFCVCDWNGECYRPINSETIATFWPYCNDGVCGMYVYVTGMNDDPGAALRSTTTSKTYTAGAQANGMEAKPVTDSSYFSAKSIGCYTCDQCTA</sequence>
<evidence type="ECO:0000256" key="2">
    <source>
        <dbReference type="SAM" id="SignalP"/>
    </source>
</evidence>
<feature type="chain" id="PRO_5028976641" evidence="2">
    <location>
        <begin position="22"/>
        <end position="224"/>
    </location>
</feature>
<reference evidence="3" key="1">
    <citation type="journal article" date="2013" name="Genetics">
        <title>The draft genome and transcriptome of Panagrellus redivivus are shaped by the harsh demands of a free-living lifestyle.</title>
        <authorList>
            <person name="Srinivasan J."/>
            <person name="Dillman A.R."/>
            <person name="Macchietto M.G."/>
            <person name="Heikkinen L."/>
            <person name="Lakso M."/>
            <person name="Fracchia K.M."/>
            <person name="Antoshechkin I."/>
            <person name="Mortazavi A."/>
            <person name="Wong G."/>
            <person name="Sternberg P.W."/>
        </authorList>
    </citation>
    <scope>NUCLEOTIDE SEQUENCE [LARGE SCALE GENOMIC DNA]</scope>
    <source>
        <strain evidence="3">MT8872</strain>
    </source>
</reference>
<evidence type="ECO:0000256" key="1">
    <source>
        <dbReference type="SAM" id="MobiDB-lite"/>
    </source>
</evidence>
<evidence type="ECO:0000313" key="4">
    <source>
        <dbReference type="WBParaSite" id="Pan_g15430.t1"/>
    </source>
</evidence>
<organism evidence="3 4">
    <name type="scientific">Panagrellus redivivus</name>
    <name type="common">Microworm</name>
    <dbReference type="NCBI Taxonomy" id="6233"/>
    <lineage>
        <taxon>Eukaryota</taxon>
        <taxon>Metazoa</taxon>
        <taxon>Ecdysozoa</taxon>
        <taxon>Nematoda</taxon>
        <taxon>Chromadorea</taxon>
        <taxon>Rhabditida</taxon>
        <taxon>Tylenchina</taxon>
        <taxon>Panagrolaimomorpha</taxon>
        <taxon>Panagrolaimoidea</taxon>
        <taxon>Panagrolaimidae</taxon>
        <taxon>Panagrellus</taxon>
    </lineage>
</organism>